<protein>
    <submittedName>
        <fullName evidence="2">Uncharacterized protein</fullName>
    </submittedName>
</protein>
<evidence type="ECO:0000313" key="3">
    <source>
        <dbReference type="Proteomes" id="UP000267096"/>
    </source>
</evidence>
<reference evidence="2 3" key="1">
    <citation type="submission" date="2018-11" db="EMBL/GenBank/DDBJ databases">
        <authorList>
            <consortium name="Pathogen Informatics"/>
        </authorList>
    </citation>
    <scope>NUCLEOTIDE SEQUENCE [LARGE SCALE GENOMIC DNA]</scope>
</reference>
<sequence length="82" mass="9184">MENTQDADRRSSSNIGFNEQQQETNDELSKNGTEVNGSNGVGTLEEEENGADKDACNEPTKECIRVWAARHNFDPQTLFHKV</sequence>
<feature type="region of interest" description="Disordered" evidence="1">
    <location>
        <begin position="1"/>
        <end position="58"/>
    </location>
</feature>
<dbReference type="Proteomes" id="UP000267096">
    <property type="component" value="Unassembled WGS sequence"/>
</dbReference>
<dbReference type="EMBL" id="UYRR01017219">
    <property type="protein sequence ID" value="VDK28829.1"/>
    <property type="molecule type" value="Genomic_DNA"/>
</dbReference>
<evidence type="ECO:0000313" key="2">
    <source>
        <dbReference type="EMBL" id="VDK28829.1"/>
    </source>
</evidence>
<proteinExistence type="predicted"/>
<evidence type="ECO:0000256" key="1">
    <source>
        <dbReference type="SAM" id="MobiDB-lite"/>
    </source>
</evidence>
<name>A0A3P6NYJ8_ANISI</name>
<accession>A0A3P6NYJ8</accession>
<keyword evidence="3" id="KW-1185">Reference proteome</keyword>
<organism evidence="2 3">
    <name type="scientific">Anisakis simplex</name>
    <name type="common">Herring worm</name>
    <dbReference type="NCBI Taxonomy" id="6269"/>
    <lineage>
        <taxon>Eukaryota</taxon>
        <taxon>Metazoa</taxon>
        <taxon>Ecdysozoa</taxon>
        <taxon>Nematoda</taxon>
        <taxon>Chromadorea</taxon>
        <taxon>Rhabditida</taxon>
        <taxon>Spirurina</taxon>
        <taxon>Ascaridomorpha</taxon>
        <taxon>Ascaridoidea</taxon>
        <taxon>Anisakidae</taxon>
        <taxon>Anisakis</taxon>
        <taxon>Anisakis simplex complex</taxon>
    </lineage>
</organism>
<gene>
    <name evidence="2" type="ORF">ASIM_LOCUS7259</name>
</gene>
<dbReference type="AlphaFoldDB" id="A0A3P6NYJ8"/>
<feature type="compositionally biased region" description="Polar residues" evidence="1">
    <location>
        <begin position="12"/>
        <end position="23"/>
    </location>
</feature>
<feature type="compositionally biased region" description="Basic and acidic residues" evidence="1">
    <location>
        <begin position="1"/>
        <end position="11"/>
    </location>
</feature>